<comment type="similarity">
    <text evidence="1">Belongs to the ABC transporter superfamily.</text>
</comment>
<evidence type="ECO:0000256" key="3">
    <source>
        <dbReference type="ARBA" id="ARBA00022741"/>
    </source>
</evidence>
<sequence>MLSFDRLTKTYADGTRALSSITLDVGRGEIVALLGGSGCGKTTLLRLVAGLDRPSDGAIRLGGEAIAEPRADVGVIFQEPRLFPWLGVAENVGFGLSHLSAFEREGLVTNALARVGLAGHQKRWPRELSGGQQQRVAIARALVTRPKLLLMDEPFSALDATTRASLHDHLLALWQESRPTVVMVTHDVEEAVALADRILVMQPKPGRIFDELDNPLARPRDRLSPAFEAAKREALRALDRSLRHEAPHQEKAAETAGMWW</sequence>
<dbReference type="Pfam" id="PF00005">
    <property type="entry name" value="ABC_tran"/>
    <property type="match status" value="1"/>
</dbReference>
<evidence type="ECO:0000313" key="7">
    <source>
        <dbReference type="EMBL" id="SKB71583.1"/>
    </source>
</evidence>
<dbReference type="GO" id="GO:0005524">
    <property type="term" value="F:ATP binding"/>
    <property type="evidence" value="ECO:0007669"/>
    <property type="project" value="UniProtKB-KW"/>
</dbReference>
<dbReference type="PROSITE" id="PS00211">
    <property type="entry name" value="ABC_TRANSPORTER_1"/>
    <property type="match status" value="1"/>
</dbReference>
<dbReference type="RefSeq" id="WP_055730752.1">
    <property type="nucleotide sequence ID" value="NZ_FUYX01000004.1"/>
</dbReference>
<keyword evidence="8" id="KW-1185">Reference proteome</keyword>
<feature type="domain" description="ABC transporter" evidence="5">
    <location>
        <begin position="2"/>
        <end position="228"/>
    </location>
</feature>
<keyword evidence="2" id="KW-0813">Transport</keyword>
<dbReference type="OrthoDB" id="9807242at2"/>
<dbReference type="Proteomes" id="UP000190130">
    <property type="component" value="Unassembled WGS sequence"/>
</dbReference>
<evidence type="ECO:0000313" key="9">
    <source>
        <dbReference type="Proteomes" id="UP000190130"/>
    </source>
</evidence>
<dbReference type="EMBL" id="LMAR01000086">
    <property type="protein sequence ID" value="KQK27902.1"/>
    <property type="molecule type" value="Genomic_DNA"/>
</dbReference>
<dbReference type="InterPro" id="IPR027417">
    <property type="entry name" value="P-loop_NTPase"/>
</dbReference>
<dbReference type="InterPro" id="IPR050166">
    <property type="entry name" value="ABC_transporter_ATP-bind"/>
</dbReference>
<evidence type="ECO:0000256" key="4">
    <source>
        <dbReference type="ARBA" id="ARBA00022840"/>
    </source>
</evidence>
<dbReference type="SMART" id="SM00382">
    <property type="entry name" value="AAA"/>
    <property type="match status" value="1"/>
</dbReference>
<keyword evidence="3" id="KW-0547">Nucleotide-binding</keyword>
<evidence type="ECO:0000256" key="1">
    <source>
        <dbReference type="ARBA" id="ARBA00005417"/>
    </source>
</evidence>
<dbReference type="AlphaFoldDB" id="A0A0Q3PDX1"/>
<dbReference type="PROSITE" id="PS50893">
    <property type="entry name" value="ABC_TRANSPORTER_2"/>
    <property type="match status" value="1"/>
</dbReference>
<dbReference type="PANTHER" id="PTHR42788">
    <property type="entry name" value="TAURINE IMPORT ATP-BINDING PROTEIN-RELATED"/>
    <property type="match status" value="1"/>
</dbReference>
<reference evidence="7 9" key="2">
    <citation type="submission" date="2017-02" db="EMBL/GenBank/DDBJ databases">
        <authorList>
            <person name="Peterson S.W."/>
        </authorList>
    </citation>
    <scope>NUCLEOTIDE SEQUENCE [LARGE SCALE GENOMIC DNA]</scope>
    <source>
        <strain evidence="7 9">DSM 9653</strain>
    </source>
</reference>
<dbReference type="InterPro" id="IPR017871">
    <property type="entry name" value="ABC_transporter-like_CS"/>
</dbReference>
<dbReference type="SUPFAM" id="SSF52540">
    <property type="entry name" value="P-loop containing nucleoside triphosphate hydrolases"/>
    <property type="match status" value="1"/>
</dbReference>
<dbReference type="STRING" id="53254.SAMN05660750_02048"/>
<evidence type="ECO:0000259" key="5">
    <source>
        <dbReference type="PROSITE" id="PS50893"/>
    </source>
</evidence>
<gene>
    <name evidence="6" type="ORF">ARD30_24255</name>
    <name evidence="7" type="ORF">SAMN05660750_02048</name>
</gene>
<proteinExistence type="inferred from homology"/>
<dbReference type="PANTHER" id="PTHR42788:SF19">
    <property type="entry name" value="ALIPHATIC SULFONATES IMPORT ATP-BINDING PROTEIN SSUB 2"/>
    <property type="match status" value="1"/>
</dbReference>
<name>A0A0Q3PDX1_9HYPH</name>
<evidence type="ECO:0000313" key="6">
    <source>
        <dbReference type="EMBL" id="KQK27902.1"/>
    </source>
</evidence>
<accession>A0A0Q3PDX1</accession>
<dbReference type="CDD" id="cd03293">
    <property type="entry name" value="ABC_NrtD_SsuB_transporters"/>
    <property type="match status" value="1"/>
</dbReference>
<evidence type="ECO:0000313" key="8">
    <source>
        <dbReference type="Proteomes" id="UP000051562"/>
    </source>
</evidence>
<keyword evidence="4 6" id="KW-0067">ATP-binding</keyword>
<dbReference type="EMBL" id="FUYX01000004">
    <property type="protein sequence ID" value="SKB71583.1"/>
    <property type="molecule type" value="Genomic_DNA"/>
</dbReference>
<dbReference type="InterPro" id="IPR003439">
    <property type="entry name" value="ABC_transporter-like_ATP-bd"/>
</dbReference>
<protein>
    <submittedName>
        <fullName evidence="6">Nitrate/sulfonate/bicarbonate ABC transporter ATP-binding protein</fullName>
    </submittedName>
    <submittedName>
        <fullName evidence="7">Sulfonate transport system ATP-binding protein</fullName>
    </submittedName>
</protein>
<evidence type="ECO:0000256" key="2">
    <source>
        <dbReference type="ARBA" id="ARBA00022448"/>
    </source>
</evidence>
<reference evidence="6 8" key="1">
    <citation type="submission" date="2015-10" db="EMBL/GenBank/DDBJ databases">
        <title>Draft genome of Bosea thiooxidans.</title>
        <authorList>
            <person name="Wang X."/>
        </authorList>
    </citation>
    <scope>NUCLEOTIDE SEQUENCE [LARGE SCALE GENOMIC DNA]</scope>
    <source>
        <strain evidence="6 8">CGMCC 9174</strain>
    </source>
</reference>
<dbReference type="InterPro" id="IPR003593">
    <property type="entry name" value="AAA+_ATPase"/>
</dbReference>
<organism evidence="6 8">
    <name type="scientific">Bosea thiooxidans</name>
    <dbReference type="NCBI Taxonomy" id="53254"/>
    <lineage>
        <taxon>Bacteria</taxon>
        <taxon>Pseudomonadati</taxon>
        <taxon>Pseudomonadota</taxon>
        <taxon>Alphaproteobacteria</taxon>
        <taxon>Hyphomicrobiales</taxon>
        <taxon>Boseaceae</taxon>
        <taxon>Bosea</taxon>
    </lineage>
</organism>
<dbReference type="GO" id="GO:0016887">
    <property type="term" value="F:ATP hydrolysis activity"/>
    <property type="evidence" value="ECO:0007669"/>
    <property type="project" value="InterPro"/>
</dbReference>
<dbReference type="Gene3D" id="3.40.50.300">
    <property type="entry name" value="P-loop containing nucleotide triphosphate hydrolases"/>
    <property type="match status" value="1"/>
</dbReference>
<dbReference type="Proteomes" id="UP000051562">
    <property type="component" value="Unassembled WGS sequence"/>
</dbReference>